<proteinExistence type="inferred from homology"/>
<gene>
    <name evidence="3" type="ORF">PENTCL1PPCAC_1812</name>
</gene>
<dbReference type="AlphaFoldDB" id="A0AAV5SB37"/>
<evidence type="ECO:0000313" key="3">
    <source>
        <dbReference type="EMBL" id="GMS79637.1"/>
    </source>
</evidence>
<dbReference type="GO" id="GO:0099078">
    <property type="term" value="C:BORC complex"/>
    <property type="evidence" value="ECO:0007669"/>
    <property type="project" value="TreeGrafter"/>
</dbReference>
<dbReference type="PANTHER" id="PTHR13511:SF0">
    <property type="entry name" value="KXDL MOTIF-CONTAINING PROTEIN 1"/>
    <property type="match status" value="1"/>
</dbReference>
<dbReference type="Proteomes" id="UP001432027">
    <property type="component" value="Unassembled WGS sequence"/>
</dbReference>
<dbReference type="GO" id="GO:0032418">
    <property type="term" value="P:lysosome localization"/>
    <property type="evidence" value="ECO:0007669"/>
    <property type="project" value="TreeGrafter"/>
</dbReference>
<evidence type="ECO:0000313" key="4">
    <source>
        <dbReference type="Proteomes" id="UP001432027"/>
    </source>
</evidence>
<protein>
    <recommendedName>
        <fullName evidence="2">KxDL domain-containing protein</fullName>
    </recommendedName>
</protein>
<comment type="similarity">
    <text evidence="1">Belongs to the KXD1 family.</text>
</comment>
<dbReference type="InterPro" id="IPR019371">
    <property type="entry name" value="KxDL_dom"/>
</dbReference>
<feature type="non-terminal residue" evidence="3">
    <location>
        <position position="1"/>
    </location>
</feature>
<accession>A0AAV5SB37</accession>
<name>A0AAV5SB37_9BILA</name>
<keyword evidence="4" id="KW-1185">Reference proteome</keyword>
<evidence type="ECO:0000259" key="2">
    <source>
        <dbReference type="Pfam" id="PF10241"/>
    </source>
</evidence>
<organism evidence="3 4">
    <name type="scientific">Pristionchus entomophagus</name>
    <dbReference type="NCBI Taxonomy" id="358040"/>
    <lineage>
        <taxon>Eukaryota</taxon>
        <taxon>Metazoa</taxon>
        <taxon>Ecdysozoa</taxon>
        <taxon>Nematoda</taxon>
        <taxon>Chromadorea</taxon>
        <taxon>Rhabditida</taxon>
        <taxon>Rhabditina</taxon>
        <taxon>Diplogasteromorpha</taxon>
        <taxon>Diplogasteroidea</taxon>
        <taxon>Neodiplogasteridae</taxon>
        <taxon>Pristionchus</taxon>
    </lineage>
</organism>
<sequence>SRMSAGPSRELSRDISTESEFQGEQRLIDTLLSQVDERAIDSIIDIQKDSLRRFEKTNEMLYNCNQLAEKRLERAKKDMQRHKELILGMKGDLDYIFKKIRQFKEALATKHPEIYTQVDDQFKDKRKEILGDDEE</sequence>
<reference evidence="3" key="1">
    <citation type="submission" date="2023-10" db="EMBL/GenBank/DDBJ databases">
        <title>Genome assembly of Pristionchus species.</title>
        <authorList>
            <person name="Yoshida K."/>
            <person name="Sommer R.J."/>
        </authorList>
    </citation>
    <scope>NUCLEOTIDE SEQUENCE</scope>
    <source>
        <strain evidence="3">RS0144</strain>
    </source>
</reference>
<comment type="caution">
    <text evidence="3">The sequence shown here is derived from an EMBL/GenBank/DDBJ whole genome shotgun (WGS) entry which is preliminary data.</text>
</comment>
<evidence type="ECO:0000256" key="1">
    <source>
        <dbReference type="ARBA" id="ARBA00005913"/>
    </source>
</evidence>
<dbReference type="Pfam" id="PF10241">
    <property type="entry name" value="KxDL"/>
    <property type="match status" value="1"/>
</dbReference>
<dbReference type="PANTHER" id="PTHR13511">
    <property type="entry name" value="KXDL MOTIF-CONTAINING PROTEIN 1"/>
    <property type="match status" value="1"/>
</dbReference>
<dbReference type="InterPro" id="IPR039843">
    <property type="entry name" value="KXD1-like"/>
</dbReference>
<feature type="domain" description="KxDL" evidence="2">
    <location>
        <begin position="31"/>
        <end position="115"/>
    </location>
</feature>
<dbReference type="EMBL" id="BTSX01000001">
    <property type="protein sequence ID" value="GMS79637.1"/>
    <property type="molecule type" value="Genomic_DNA"/>
</dbReference>